<feature type="compositionally biased region" description="Acidic residues" evidence="1">
    <location>
        <begin position="654"/>
        <end position="689"/>
    </location>
</feature>
<dbReference type="PANTHER" id="PTHR33845">
    <property type="entry name" value="C2H2-TYPE DOMAIN-CONTAINING PROTEIN"/>
    <property type="match status" value="1"/>
</dbReference>
<reference evidence="2" key="1">
    <citation type="submission" date="2021-01" db="EMBL/GenBank/DDBJ databases">
        <authorList>
            <person name="Corre E."/>
            <person name="Pelletier E."/>
            <person name="Niang G."/>
            <person name="Scheremetjew M."/>
            <person name="Finn R."/>
            <person name="Kale V."/>
            <person name="Holt S."/>
            <person name="Cochrane G."/>
            <person name="Meng A."/>
            <person name="Brown T."/>
            <person name="Cohen L."/>
        </authorList>
    </citation>
    <scope>NUCLEOTIDE SEQUENCE</scope>
    <source>
        <strain evidence="2">UTEX LB 2760</strain>
    </source>
</reference>
<sequence length="797" mass="91007">MSGGRRKRTRDGVVALKSVSDIRESLQLGPNVGRGMPSEVERRTKKLRDMDDEAVGRLQHFAETVFQRLCEIIAPNDSKKLAEETAKRIYRKSAAPEDRLLANMQRIIEAMPERNLQSRVLVAPICGSFSTDFLKEKLGLGQEKVARGRRHCKHMLNGYSLQDSQRHIQRYSKENVKKAVDYFLHERNVQLIPGSREKSILDGTELCFPRLERKLRVEYIFRNYLEFYPERSERIGGTIFRRIVKLLTDERGDSSRIMDHASTVLLYDNFDLIRRMVGSVDPAEQDRCMKVVNALERFMREDYEAHIASSEMCRWTKPEYALHREDVHSEDVVGENCNCNVCNMPFMVFQYLRRLVDPVHLSLLDDCSEKVQHYLGHRVRVNHQRLKLEKMLNGLEAHQACVILDFKERFEPLIAGEKSAENGGERGITWHGAMVYTRNVTGARPERDADVDSRKNLRVVYYDHISSGATRQDWRTVLCNCEAILSRLHTDFPTVTEVSVYTDNAPCYRKPELLFLLLIVAQNVGIELVQVVHSQSEDERSPLEAHFSQSLNHVLSYLRTGNNVVTEGDLAMALRANGGVKDSVAELVVVNHAKMQTLVDGLKDILRRFRHAKHVNEATFNIAESTITCREYSDVGEGIVYSTDLSVEVEAQNDVEDVEDVESAAELDDMDEDEDDELLETRPDDDDAAESLGDIRTTGLVTGCLIVADQVQLSKQKARRTSALDIINMDIDETEEQDSLKNCHLCRKDFLGGEKRGVHHCINRRKDSEFFALQYAAEKFKQGFVASPYNHVTSPQL</sequence>
<dbReference type="AlphaFoldDB" id="A0A7S0BHF3"/>
<dbReference type="PANTHER" id="PTHR33845:SF1">
    <property type="entry name" value="C2H2-TYPE DOMAIN-CONTAINING PROTEIN"/>
    <property type="match status" value="1"/>
</dbReference>
<gene>
    <name evidence="2" type="ORF">RMAR0315_LOCUS3283</name>
</gene>
<evidence type="ECO:0000313" key="2">
    <source>
        <dbReference type="EMBL" id="CAD8393298.1"/>
    </source>
</evidence>
<feature type="region of interest" description="Disordered" evidence="1">
    <location>
        <begin position="654"/>
        <end position="691"/>
    </location>
</feature>
<accession>A0A7S0BHF3</accession>
<evidence type="ECO:0000256" key="1">
    <source>
        <dbReference type="SAM" id="MobiDB-lite"/>
    </source>
</evidence>
<proteinExistence type="predicted"/>
<name>A0A7S0BHF3_9RHOD</name>
<organism evidence="2">
    <name type="scientific">Rhodosorus marinus</name>
    <dbReference type="NCBI Taxonomy" id="101924"/>
    <lineage>
        <taxon>Eukaryota</taxon>
        <taxon>Rhodophyta</taxon>
        <taxon>Stylonematophyceae</taxon>
        <taxon>Stylonematales</taxon>
        <taxon>Stylonemataceae</taxon>
        <taxon>Rhodosorus</taxon>
    </lineage>
</organism>
<protein>
    <submittedName>
        <fullName evidence="2">Uncharacterized protein</fullName>
    </submittedName>
</protein>
<dbReference type="EMBL" id="HBEK01005873">
    <property type="protein sequence ID" value="CAD8393298.1"/>
    <property type="molecule type" value="Transcribed_RNA"/>
</dbReference>